<keyword evidence="1" id="KW-0472">Membrane</keyword>
<reference evidence="2" key="1">
    <citation type="journal article" date="2023" name="G3 (Bethesda)">
        <title>A reference genome for the long-term kleptoplast-retaining sea slug Elysia crispata morphotype clarki.</title>
        <authorList>
            <person name="Eastman K.E."/>
            <person name="Pendleton A.L."/>
            <person name="Shaikh M.A."/>
            <person name="Suttiyut T."/>
            <person name="Ogas R."/>
            <person name="Tomko P."/>
            <person name="Gavelis G."/>
            <person name="Widhalm J.R."/>
            <person name="Wisecaver J.H."/>
        </authorList>
    </citation>
    <scope>NUCLEOTIDE SEQUENCE</scope>
    <source>
        <strain evidence="2">ECLA1</strain>
    </source>
</reference>
<dbReference type="EMBL" id="JAWDGP010005360">
    <property type="protein sequence ID" value="KAK3757493.1"/>
    <property type="molecule type" value="Genomic_DNA"/>
</dbReference>
<organism evidence="2 3">
    <name type="scientific">Elysia crispata</name>
    <name type="common">lettuce slug</name>
    <dbReference type="NCBI Taxonomy" id="231223"/>
    <lineage>
        <taxon>Eukaryota</taxon>
        <taxon>Metazoa</taxon>
        <taxon>Spiralia</taxon>
        <taxon>Lophotrochozoa</taxon>
        <taxon>Mollusca</taxon>
        <taxon>Gastropoda</taxon>
        <taxon>Heterobranchia</taxon>
        <taxon>Euthyneura</taxon>
        <taxon>Panpulmonata</taxon>
        <taxon>Sacoglossa</taxon>
        <taxon>Placobranchoidea</taxon>
        <taxon>Plakobranchidae</taxon>
        <taxon>Elysia</taxon>
    </lineage>
</organism>
<dbReference type="AlphaFoldDB" id="A0AAE0YUI5"/>
<proteinExistence type="predicted"/>
<keyword evidence="3" id="KW-1185">Reference proteome</keyword>
<dbReference type="Proteomes" id="UP001283361">
    <property type="component" value="Unassembled WGS sequence"/>
</dbReference>
<accession>A0AAE0YUI5</accession>
<gene>
    <name evidence="2" type="ORF">RRG08_050376</name>
</gene>
<evidence type="ECO:0000256" key="1">
    <source>
        <dbReference type="SAM" id="Phobius"/>
    </source>
</evidence>
<feature type="transmembrane region" description="Helical" evidence="1">
    <location>
        <begin position="15"/>
        <end position="36"/>
    </location>
</feature>
<keyword evidence="1" id="KW-0812">Transmembrane</keyword>
<evidence type="ECO:0000313" key="3">
    <source>
        <dbReference type="Proteomes" id="UP001283361"/>
    </source>
</evidence>
<comment type="caution">
    <text evidence="2">The sequence shown here is derived from an EMBL/GenBank/DDBJ whole genome shotgun (WGS) entry which is preliminary data.</text>
</comment>
<sequence length="105" mass="11895">MISWIFVRSESVTSFQIFMCSLCIVGFLLSSGLLAYHMINVLNGQVVYERSYNIDTYNLGLKENIALVFGTKWKIAWLCPLISSPIPSDGLEFVTKAQYESLKTM</sequence>
<protein>
    <submittedName>
        <fullName evidence="2">Uncharacterized protein</fullName>
    </submittedName>
</protein>
<name>A0AAE0YUI5_9GAST</name>
<evidence type="ECO:0000313" key="2">
    <source>
        <dbReference type="EMBL" id="KAK3757493.1"/>
    </source>
</evidence>
<keyword evidence="1" id="KW-1133">Transmembrane helix</keyword>